<protein>
    <submittedName>
        <fullName evidence="1">Uncharacterized protein</fullName>
    </submittedName>
</protein>
<dbReference type="RefSeq" id="WP_111246804.1">
    <property type="nucleotide sequence ID" value="NZ_PIEU01000001.1"/>
</dbReference>
<evidence type="ECO:0000313" key="1">
    <source>
        <dbReference type="EMBL" id="PZL78263.1"/>
    </source>
</evidence>
<reference evidence="1 2" key="1">
    <citation type="submission" date="2017-11" db="EMBL/GenBank/DDBJ databases">
        <title>Draft genome sequence of Enterococcus plantarum TRW2 strain isolated from lettuce.</title>
        <authorList>
            <person name="Kim E.B."/>
            <person name="Marco M.L."/>
            <person name="Williams T.R."/>
            <person name="You I.H."/>
        </authorList>
    </citation>
    <scope>NUCLEOTIDE SEQUENCE [LARGE SCALE GENOMIC DNA]</scope>
    <source>
        <strain evidence="1 2">TRW2</strain>
    </source>
</reference>
<dbReference type="Proteomes" id="UP000249828">
    <property type="component" value="Unassembled WGS sequence"/>
</dbReference>
<sequence>MATSSFQKNFTVQNGDQDTIVSVMTSSFNQNLVNKKFQSKFEKVTSHETTFSKIFSGKKTNS</sequence>
<comment type="caution">
    <text evidence="1">The sequence shown here is derived from an EMBL/GenBank/DDBJ whole genome shotgun (WGS) entry which is preliminary data.</text>
</comment>
<organism evidence="1 2">
    <name type="scientific">Enterococcus plantarum</name>
    <dbReference type="NCBI Taxonomy" id="1077675"/>
    <lineage>
        <taxon>Bacteria</taxon>
        <taxon>Bacillati</taxon>
        <taxon>Bacillota</taxon>
        <taxon>Bacilli</taxon>
        <taxon>Lactobacillales</taxon>
        <taxon>Enterococcaceae</taxon>
        <taxon>Enterococcus</taxon>
    </lineage>
</organism>
<name>A0A2W4AB16_9ENTE</name>
<evidence type="ECO:0000313" key="2">
    <source>
        <dbReference type="Proteomes" id="UP000249828"/>
    </source>
</evidence>
<keyword evidence="2" id="KW-1185">Reference proteome</keyword>
<dbReference type="AlphaFoldDB" id="A0A2W4AB16"/>
<accession>A0A2W4AB16</accession>
<gene>
    <name evidence="1" type="ORF">CI088_00400</name>
</gene>
<proteinExistence type="predicted"/>
<dbReference type="EMBL" id="PIEU01000001">
    <property type="protein sequence ID" value="PZL78263.1"/>
    <property type="molecule type" value="Genomic_DNA"/>
</dbReference>